<proteinExistence type="predicted"/>
<protein>
    <submittedName>
        <fullName evidence="1">Uncharacterized protein</fullName>
    </submittedName>
</protein>
<comment type="caution">
    <text evidence="1">The sequence shown here is derived from an EMBL/GenBank/DDBJ whole genome shotgun (WGS) entry which is preliminary data.</text>
</comment>
<accession>A0AAD7WXZ5</accession>
<keyword evidence="2" id="KW-1185">Reference proteome</keyword>
<name>A0AAD7WXZ5_9TELE</name>
<evidence type="ECO:0000313" key="2">
    <source>
        <dbReference type="Proteomes" id="UP001221898"/>
    </source>
</evidence>
<sequence>MAVEPLGEGGLPSRRCFHSSHSAGPRTCCIGGRGTVALPSGAERPELMKDSVPGSYSAVIDYAADVQSSAATDWREGDRNREGAGGSCVSGTGLNDETSNLCFASRGFCAARSPPARAAGAIKIAAIVRTTSRSGAAEKVERDFIADANGGLRGIVCALSLSSPYHCGRGCRQPEGLVCASGTGER</sequence>
<reference evidence="1" key="1">
    <citation type="journal article" date="2023" name="Science">
        <title>Genome structures resolve the early diversification of teleost fishes.</title>
        <authorList>
            <person name="Parey E."/>
            <person name="Louis A."/>
            <person name="Montfort J."/>
            <person name="Bouchez O."/>
            <person name="Roques C."/>
            <person name="Iampietro C."/>
            <person name="Lluch J."/>
            <person name="Castinel A."/>
            <person name="Donnadieu C."/>
            <person name="Desvignes T."/>
            <person name="Floi Bucao C."/>
            <person name="Jouanno E."/>
            <person name="Wen M."/>
            <person name="Mejri S."/>
            <person name="Dirks R."/>
            <person name="Jansen H."/>
            <person name="Henkel C."/>
            <person name="Chen W.J."/>
            <person name="Zahm M."/>
            <person name="Cabau C."/>
            <person name="Klopp C."/>
            <person name="Thompson A.W."/>
            <person name="Robinson-Rechavi M."/>
            <person name="Braasch I."/>
            <person name="Lecointre G."/>
            <person name="Bobe J."/>
            <person name="Postlethwait J.H."/>
            <person name="Berthelot C."/>
            <person name="Roest Crollius H."/>
            <person name="Guiguen Y."/>
        </authorList>
    </citation>
    <scope>NUCLEOTIDE SEQUENCE</scope>
    <source>
        <strain evidence="1">NC1722</strain>
    </source>
</reference>
<gene>
    <name evidence="1" type="ORF">AAFF_G00093480</name>
</gene>
<evidence type="ECO:0000313" key="1">
    <source>
        <dbReference type="EMBL" id="KAJ8413352.1"/>
    </source>
</evidence>
<dbReference type="AlphaFoldDB" id="A0AAD7WXZ5"/>
<dbReference type="Proteomes" id="UP001221898">
    <property type="component" value="Unassembled WGS sequence"/>
</dbReference>
<organism evidence="1 2">
    <name type="scientific">Aldrovandia affinis</name>
    <dbReference type="NCBI Taxonomy" id="143900"/>
    <lineage>
        <taxon>Eukaryota</taxon>
        <taxon>Metazoa</taxon>
        <taxon>Chordata</taxon>
        <taxon>Craniata</taxon>
        <taxon>Vertebrata</taxon>
        <taxon>Euteleostomi</taxon>
        <taxon>Actinopterygii</taxon>
        <taxon>Neopterygii</taxon>
        <taxon>Teleostei</taxon>
        <taxon>Notacanthiformes</taxon>
        <taxon>Halosauridae</taxon>
        <taxon>Aldrovandia</taxon>
    </lineage>
</organism>
<dbReference type="EMBL" id="JAINUG010000016">
    <property type="protein sequence ID" value="KAJ8413352.1"/>
    <property type="molecule type" value="Genomic_DNA"/>
</dbReference>